<dbReference type="Proteomes" id="UP001066455">
    <property type="component" value="Unassembled WGS sequence"/>
</dbReference>
<evidence type="ECO:0000313" key="3">
    <source>
        <dbReference type="Proteomes" id="UP001066455"/>
    </source>
</evidence>
<sequence length="190" mass="21529">MGFILLVFMCSFIGIAVLIFLFVKKMISVKLVSILIVLVLIFGIAFYLITAMNFKSINLGKEVIGGIMIGQSVENKKNLVKDYEISEEDGSIVYTEKGKKDFSVTADKKGKVISILNASPNKKLTTFKGIKINDAFQLVVDTYGKEYKKLWFVEGYETGIQYQDKENDLLLEFYFNDDKLSLIELKKLSD</sequence>
<reference evidence="2" key="1">
    <citation type="submission" date="2022-02" db="EMBL/GenBank/DDBJ databases">
        <title>Crop Bioprotection Bacillus Genome Sequencing.</title>
        <authorList>
            <person name="Dunlap C."/>
        </authorList>
    </citation>
    <scope>NUCLEOTIDE SEQUENCE</scope>
    <source>
        <strain evidence="2">T20C14</strain>
    </source>
</reference>
<keyword evidence="1" id="KW-0812">Transmembrane</keyword>
<protein>
    <submittedName>
        <fullName evidence="2">Uncharacterized protein</fullName>
    </submittedName>
</protein>
<dbReference type="EMBL" id="JALAXI010000019">
    <property type="protein sequence ID" value="MCY9282194.1"/>
    <property type="molecule type" value="Genomic_DNA"/>
</dbReference>
<keyword evidence="1" id="KW-0472">Membrane</keyword>
<comment type="caution">
    <text evidence="2">The sequence shown here is derived from an EMBL/GenBank/DDBJ whole genome shotgun (WGS) entry which is preliminary data.</text>
</comment>
<evidence type="ECO:0000313" key="2">
    <source>
        <dbReference type="EMBL" id="MCY9282194.1"/>
    </source>
</evidence>
<feature type="transmembrane region" description="Helical" evidence="1">
    <location>
        <begin position="30"/>
        <end position="49"/>
    </location>
</feature>
<accession>A0AA90EYK3</accession>
<dbReference type="RefSeq" id="WP_268296625.1">
    <property type="nucleotide sequence ID" value="NZ_JALAJD010000008.1"/>
</dbReference>
<name>A0AA90EYK3_9BACI</name>
<gene>
    <name evidence="2" type="ORF">MOE73_19220</name>
</gene>
<proteinExistence type="predicted"/>
<keyword evidence="1" id="KW-1133">Transmembrane helix</keyword>
<feature type="transmembrane region" description="Helical" evidence="1">
    <location>
        <begin position="6"/>
        <end position="23"/>
    </location>
</feature>
<organism evidence="2 3">
    <name type="scientific">Bacillus haynesii</name>
    <dbReference type="NCBI Taxonomy" id="1925021"/>
    <lineage>
        <taxon>Bacteria</taxon>
        <taxon>Bacillati</taxon>
        <taxon>Bacillota</taxon>
        <taxon>Bacilli</taxon>
        <taxon>Bacillales</taxon>
        <taxon>Bacillaceae</taxon>
        <taxon>Bacillus</taxon>
    </lineage>
</organism>
<evidence type="ECO:0000256" key="1">
    <source>
        <dbReference type="SAM" id="Phobius"/>
    </source>
</evidence>
<dbReference type="AlphaFoldDB" id="A0AA90EYK3"/>